<evidence type="ECO:0000259" key="1">
    <source>
        <dbReference type="Pfam" id="PF09949"/>
    </source>
</evidence>
<dbReference type="InterPro" id="IPR019236">
    <property type="entry name" value="APP1_cat"/>
</dbReference>
<evidence type="ECO:0000313" key="2">
    <source>
        <dbReference type="EMBL" id="MCH7411544.1"/>
    </source>
</evidence>
<dbReference type="RefSeq" id="WP_241349976.1">
    <property type="nucleotide sequence ID" value="NZ_JAKZGP010000085.1"/>
</dbReference>
<dbReference type="EMBL" id="JAKZGP010000085">
    <property type="protein sequence ID" value="MCH7411544.1"/>
    <property type="molecule type" value="Genomic_DNA"/>
</dbReference>
<keyword evidence="3" id="KW-1185">Reference proteome</keyword>
<dbReference type="Proteomes" id="UP001165489">
    <property type="component" value="Unassembled WGS sequence"/>
</dbReference>
<organism evidence="2 3">
    <name type="scientific">Belliella filtrata</name>
    <dbReference type="NCBI Taxonomy" id="2923435"/>
    <lineage>
        <taxon>Bacteria</taxon>
        <taxon>Pseudomonadati</taxon>
        <taxon>Bacteroidota</taxon>
        <taxon>Cytophagia</taxon>
        <taxon>Cytophagales</taxon>
        <taxon>Cyclobacteriaceae</taxon>
        <taxon>Belliella</taxon>
    </lineage>
</organism>
<gene>
    <name evidence="2" type="ORF">MM239_19305</name>
</gene>
<evidence type="ECO:0000313" key="3">
    <source>
        <dbReference type="Proteomes" id="UP001165489"/>
    </source>
</evidence>
<dbReference type="PANTHER" id="PTHR28208:SF3">
    <property type="entry name" value="PHOSPHATIDATE PHOSPHATASE APP1"/>
    <property type="match status" value="1"/>
</dbReference>
<dbReference type="Pfam" id="PF09949">
    <property type="entry name" value="APP1_cat"/>
    <property type="match status" value="1"/>
</dbReference>
<sequence>MNLIGWITFPFRYSFSKLKRKFGKLDLVRMEILLAYGNENGIFIKGRLVEAYKQSKPSAQKTAFQNFIATLRRYAGNSISDVQVKLQFLHIEQLLMSNVEGLFETKLPISITDQLSNDYAKLTLIEDEGIVAENITIKFKITRYTTNSPIGIISDIDDTVIVSHATTLGRKLWLSISKNAYTRRPFPGVSTFYKYLTNDGKNPIFYVSSSDWNLFELIQDFLSYREIPKGPILLKDPHVTLKNIWKSGGGSHEHKLEKISHLMNLFPNTKFILIGDSGQHDPELYTKIIERFPEQVKAVYIRRIKKVDKEREDRLNSYNHTIPVAWVTNSSEALSHAKSFLEL</sequence>
<accession>A0ABS9V570</accession>
<reference evidence="2" key="1">
    <citation type="submission" date="2022-03" db="EMBL/GenBank/DDBJ databases">
        <title>De novo assembled genomes of Belliella spp. (Cyclobacteriaceae) strains.</title>
        <authorList>
            <person name="Szabo A."/>
            <person name="Korponai K."/>
            <person name="Felfoldi T."/>
        </authorList>
    </citation>
    <scope>NUCLEOTIDE SEQUENCE</scope>
    <source>
        <strain evidence="2">DSM 111904</strain>
    </source>
</reference>
<comment type="caution">
    <text evidence="2">The sequence shown here is derived from an EMBL/GenBank/DDBJ whole genome shotgun (WGS) entry which is preliminary data.</text>
</comment>
<dbReference type="InterPro" id="IPR052935">
    <property type="entry name" value="Mg2+_PAP"/>
</dbReference>
<proteinExistence type="predicted"/>
<dbReference type="PANTHER" id="PTHR28208">
    <property type="entry name" value="PHOSPHATIDATE PHOSPHATASE APP1"/>
    <property type="match status" value="1"/>
</dbReference>
<name>A0ABS9V570_9BACT</name>
<feature type="domain" description="Phosphatidate phosphatase APP1 catalytic" evidence="1">
    <location>
        <begin position="150"/>
        <end position="303"/>
    </location>
</feature>
<protein>
    <submittedName>
        <fullName evidence="2">DUF2183 domain-containing protein</fullName>
    </submittedName>
</protein>